<comment type="cofactor">
    <cofactor evidence="1">
        <name>thiamine diphosphate</name>
        <dbReference type="ChEBI" id="CHEBI:58937"/>
    </cofactor>
</comment>
<dbReference type="PANTHER" id="PTHR43257">
    <property type="entry name" value="PYRUVATE DEHYDROGENASE E1 COMPONENT BETA SUBUNIT"/>
    <property type="match status" value="1"/>
</dbReference>
<dbReference type="InterPro" id="IPR029061">
    <property type="entry name" value="THDP-binding"/>
</dbReference>
<keyword evidence="5" id="KW-0670">Pyruvate</keyword>
<dbReference type="EMBL" id="FNEV01000007">
    <property type="protein sequence ID" value="SDJ56541.1"/>
    <property type="molecule type" value="Genomic_DNA"/>
</dbReference>
<dbReference type="CDD" id="cd07036">
    <property type="entry name" value="TPP_PYR_E1-PDHc-beta_like"/>
    <property type="match status" value="1"/>
</dbReference>
<dbReference type="OrthoDB" id="9771835at2"/>
<sequence length="334" mass="35937">MREITYLEAVREALSQEMRENEDVFMLGEDIGVYGGAFGVSRGMLEEFGSERIRNTPISEAAISGTAVGAALTGMRPVLELQFSDFITIAMDNLVNQAAKIRYMYGGKGSVPMVLRTPSGSGTGAAAQHSQSLEAWVAHVPGLKVVQPSCGSDAKGLLKAAIDDNNPVVFYEHKTLYKTSDHVPEEAYSIPLGKADIKREGTDATIVATAAMVPKALEAASKLAEEGIETEVVDPRTLVPLDKETIVESVKKTGRLLVAHEAVKRGGFGGEIASTIAESEAFDFLDAPIMRLGGAEVPIPYNPNLEKATVPSVEDMIDSVKQMVHYDTWRENHG</sequence>
<dbReference type="RefSeq" id="WP_093194067.1">
    <property type="nucleotide sequence ID" value="NZ_FNEV01000007.1"/>
</dbReference>
<dbReference type="Gene3D" id="3.40.50.920">
    <property type="match status" value="1"/>
</dbReference>
<evidence type="ECO:0000256" key="2">
    <source>
        <dbReference type="ARBA" id="ARBA00023002"/>
    </source>
</evidence>
<name>A0A1G8URX3_9BACI</name>
<dbReference type="SUPFAM" id="SSF52518">
    <property type="entry name" value="Thiamin diphosphate-binding fold (THDP-binding)"/>
    <property type="match status" value="1"/>
</dbReference>
<accession>A0A1G8URX3</accession>
<dbReference type="AlphaFoldDB" id="A0A1G8URX3"/>
<keyword evidence="6" id="KW-1185">Reference proteome</keyword>
<dbReference type="FunFam" id="3.40.50.920:FF:000001">
    <property type="entry name" value="Pyruvate dehydrogenase E1 beta subunit"/>
    <property type="match status" value="1"/>
</dbReference>
<dbReference type="Proteomes" id="UP000199225">
    <property type="component" value="Unassembled WGS sequence"/>
</dbReference>
<dbReference type="SMART" id="SM00861">
    <property type="entry name" value="Transket_pyr"/>
    <property type="match status" value="1"/>
</dbReference>
<dbReference type="FunFam" id="3.40.50.970:FF:000001">
    <property type="entry name" value="Pyruvate dehydrogenase E1 beta subunit"/>
    <property type="match status" value="1"/>
</dbReference>
<dbReference type="InterPro" id="IPR005475">
    <property type="entry name" value="Transketolase-like_Pyr-bd"/>
</dbReference>
<dbReference type="SUPFAM" id="SSF52922">
    <property type="entry name" value="TK C-terminal domain-like"/>
    <property type="match status" value="1"/>
</dbReference>
<feature type="domain" description="Transketolase-like pyrimidine-binding" evidence="4">
    <location>
        <begin position="4"/>
        <end position="179"/>
    </location>
</feature>
<dbReference type="NCBIfam" id="NF006667">
    <property type="entry name" value="PRK09212.1"/>
    <property type="match status" value="1"/>
</dbReference>
<evidence type="ECO:0000256" key="1">
    <source>
        <dbReference type="ARBA" id="ARBA00001964"/>
    </source>
</evidence>
<dbReference type="Gene3D" id="3.40.50.970">
    <property type="match status" value="1"/>
</dbReference>
<evidence type="ECO:0000256" key="3">
    <source>
        <dbReference type="ARBA" id="ARBA00023052"/>
    </source>
</evidence>
<dbReference type="Pfam" id="PF02780">
    <property type="entry name" value="Transketolase_C"/>
    <property type="match status" value="1"/>
</dbReference>
<dbReference type="Pfam" id="PF02779">
    <property type="entry name" value="Transket_pyr"/>
    <property type="match status" value="1"/>
</dbReference>
<keyword evidence="3" id="KW-0786">Thiamine pyrophosphate</keyword>
<dbReference type="GO" id="GO:0016491">
    <property type="term" value="F:oxidoreductase activity"/>
    <property type="evidence" value="ECO:0007669"/>
    <property type="project" value="UniProtKB-KW"/>
</dbReference>
<reference evidence="6" key="1">
    <citation type="submission" date="2016-10" db="EMBL/GenBank/DDBJ databases">
        <authorList>
            <person name="Varghese N."/>
            <person name="Submissions S."/>
        </authorList>
    </citation>
    <scope>NUCLEOTIDE SEQUENCE [LARGE SCALE GENOMIC DNA]</scope>
    <source>
        <strain evidence="6">DSM 4771</strain>
    </source>
</reference>
<organism evidence="5 6">
    <name type="scientific">Salimicrobium halophilum</name>
    <dbReference type="NCBI Taxonomy" id="86666"/>
    <lineage>
        <taxon>Bacteria</taxon>
        <taxon>Bacillati</taxon>
        <taxon>Bacillota</taxon>
        <taxon>Bacilli</taxon>
        <taxon>Bacillales</taxon>
        <taxon>Bacillaceae</taxon>
        <taxon>Salimicrobium</taxon>
    </lineage>
</organism>
<evidence type="ECO:0000259" key="4">
    <source>
        <dbReference type="SMART" id="SM00861"/>
    </source>
</evidence>
<dbReference type="PANTHER" id="PTHR43257:SF2">
    <property type="entry name" value="PYRUVATE DEHYDROGENASE E1 COMPONENT SUBUNIT BETA"/>
    <property type="match status" value="1"/>
</dbReference>
<evidence type="ECO:0000313" key="5">
    <source>
        <dbReference type="EMBL" id="SDJ56541.1"/>
    </source>
</evidence>
<dbReference type="InterPro" id="IPR009014">
    <property type="entry name" value="Transketo_C/PFOR_II"/>
</dbReference>
<protein>
    <submittedName>
        <fullName evidence="5">Pyruvate dehydrogenase E1 component beta subunit</fullName>
    </submittedName>
</protein>
<proteinExistence type="predicted"/>
<dbReference type="STRING" id="86666.SAMN04490247_2359"/>
<gene>
    <name evidence="5" type="ORF">SAMN04490247_2359</name>
</gene>
<dbReference type="InterPro" id="IPR033248">
    <property type="entry name" value="Transketolase_C"/>
</dbReference>
<evidence type="ECO:0000313" key="6">
    <source>
        <dbReference type="Proteomes" id="UP000199225"/>
    </source>
</evidence>
<keyword evidence="2" id="KW-0560">Oxidoreductase</keyword>